<dbReference type="PROSITE" id="PS50977">
    <property type="entry name" value="HTH_TETR_2"/>
    <property type="match status" value="1"/>
</dbReference>
<dbReference type="InterPro" id="IPR001647">
    <property type="entry name" value="HTH_TetR"/>
</dbReference>
<gene>
    <name evidence="6" type="ordered locus">PHZ_c2105</name>
</gene>
<dbReference type="HOGENOM" id="CLU_069356_46_5_5"/>
<evidence type="ECO:0000256" key="3">
    <source>
        <dbReference type="ARBA" id="ARBA00023163"/>
    </source>
</evidence>
<evidence type="ECO:0000313" key="7">
    <source>
        <dbReference type="Proteomes" id="UP000001868"/>
    </source>
</evidence>
<dbReference type="OrthoDB" id="9779746at2"/>
<evidence type="ECO:0000256" key="1">
    <source>
        <dbReference type="ARBA" id="ARBA00023015"/>
    </source>
</evidence>
<keyword evidence="3" id="KW-0804">Transcription</keyword>
<dbReference type="PRINTS" id="PR00455">
    <property type="entry name" value="HTHTETR"/>
</dbReference>
<dbReference type="Proteomes" id="UP000001868">
    <property type="component" value="Chromosome"/>
</dbReference>
<feature type="DNA-binding region" description="H-T-H motif" evidence="4">
    <location>
        <begin position="50"/>
        <end position="69"/>
    </location>
</feature>
<dbReference type="InterPro" id="IPR050109">
    <property type="entry name" value="HTH-type_TetR-like_transc_reg"/>
</dbReference>
<evidence type="ECO:0000313" key="6">
    <source>
        <dbReference type="EMBL" id="ACG78516.1"/>
    </source>
</evidence>
<feature type="domain" description="HTH tetR-type" evidence="5">
    <location>
        <begin position="27"/>
        <end position="87"/>
    </location>
</feature>
<accession>B4RE83</accession>
<keyword evidence="1" id="KW-0805">Transcription regulation</keyword>
<sequence>MPKRATTAETAPVELDARAIPSQSRARNTYEAVLTTAGELLGEVGFERLSTNLVCERAGMTPPALYRYFPNKYAILSALARRLMEAQDEAVFAWVQAGGLQAASLQENVEKNARMQQEVNEITRRSPGGVWIMRALRAVPLLRDIRIESRDKVAAHISAQLTAIYPHVPEAELFRAARLTTEMMYAATEMVLEDPAEDEARINEDVCWMVVLHYQRLSDRYAAAR</sequence>
<dbReference type="EMBL" id="CP000747">
    <property type="protein sequence ID" value="ACG78516.1"/>
    <property type="molecule type" value="Genomic_DNA"/>
</dbReference>
<reference evidence="6 7" key="1">
    <citation type="journal article" date="2008" name="BMC Genomics">
        <title>Complete genome of Phenylobacterium zucineum - a novel facultative intracellular bacterium isolated from human erythroleukemia cell line K562.</title>
        <authorList>
            <person name="Luo Y."/>
            <person name="Xu X."/>
            <person name="Ding Z."/>
            <person name="Liu Z."/>
            <person name="Zhang B."/>
            <person name="Yan Z."/>
            <person name="Sun J."/>
            <person name="Hu S."/>
            <person name="Hu X."/>
        </authorList>
    </citation>
    <scope>NUCLEOTIDE SEQUENCE [LARGE SCALE GENOMIC DNA]</scope>
    <source>
        <strain evidence="6 7">HLK1</strain>
    </source>
</reference>
<dbReference type="InterPro" id="IPR009057">
    <property type="entry name" value="Homeodomain-like_sf"/>
</dbReference>
<evidence type="ECO:0000256" key="2">
    <source>
        <dbReference type="ARBA" id="ARBA00023125"/>
    </source>
</evidence>
<name>B4RE83_PHEZH</name>
<evidence type="ECO:0000256" key="4">
    <source>
        <dbReference type="PROSITE-ProRule" id="PRU00335"/>
    </source>
</evidence>
<dbReference type="PANTHER" id="PTHR30055:SF234">
    <property type="entry name" value="HTH-TYPE TRANSCRIPTIONAL REGULATOR BETI"/>
    <property type="match status" value="1"/>
</dbReference>
<dbReference type="SUPFAM" id="SSF46689">
    <property type="entry name" value="Homeodomain-like"/>
    <property type="match status" value="1"/>
</dbReference>
<dbReference type="eggNOG" id="COG1309">
    <property type="taxonomic scope" value="Bacteria"/>
</dbReference>
<keyword evidence="2 4" id="KW-0238">DNA-binding</keyword>
<dbReference type="PANTHER" id="PTHR30055">
    <property type="entry name" value="HTH-TYPE TRANSCRIPTIONAL REGULATOR RUTR"/>
    <property type="match status" value="1"/>
</dbReference>
<dbReference type="KEGG" id="pzu:PHZ_c2105"/>
<dbReference type="AlphaFoldDB" id="B4RE83"/>
<dbReference type="GO" id="GO:0000976">
    <property type="term" value="F:transcription cis-regulatory region binding"/>
    <property type="evidence" value="ECO:0007669"/>
    <property type="project" value="TreeGrafter"/>
</dbReference>
<keyword evidence="7" id="KW-1185">Reference proteome</keyword>
<protein>
    <submittedName>
        <fullName evidence="6">Transcriptional regulator, TetR family</fullName>
    </submittedName>
</protein>
<organism evidence="6 7">
    <name type="scientific">Phenylobacterium zucineum (strain HLK1)</name>
    <dbReference type="NCBI Taxonomy" id="450851"/>
    <lineage>
        <taxon>Bacteria</taxon>
        <taxon>Pseudomonadati</taxon>
        <taxon>Pseudomonadota</taxon>
        <taxon>Alphaproteobacteria</taxon>
        <taxon>Caulobacterales</taxon>
        <taxon>Caulobacteraceae</taxon>
        <taxon>Phenylobacterium</taxon>
    </lineage>
</organism>
<dbReference type="Pfam" id="PF00440">
    <property type="entry name" value="TetR_N"/>
    <property type="match status" value="1"/>
</dbReference>
<dbReference type="Gene3D" id="1.10.357.10">
    <property type="entry name" value="Tetracycline Repressor, domain 2"/>
    <property type="match status" value="1"/>
</dbReference>
<proteinExistence type="predicted"/>
<dbReference type="STRING" id="450851.PHZ_c2105"/>
<dbReference type="RefSeq" id="WP_012522658.1">
    <property type="nucleotide sequence ID" value="NC_011144.1"/>
</dbReference>
<dbReference type="GO" id="GO:0003700">
    <property type="term" value="F:DNA-binding transcription factor activity"/>
    <property type="evidence" value="ECO:0007669"/>
    <property type="project" value="TreeGrafter"/>
</dbReference>
<evidence type="ECO:0000259" key="5">
    <source>
        <dbReference type="PROSITE" id="PS50977"/>
    </source>
</evidence>